<gene>
    <name evidence="2" type="ORF">UABAM_04212</name>
</gene>
<evidence type="ECO:0000313" key="2">
    <source>
        <dbReference type="EMBL" id="BBM85834.1"/>
    </source>
</evidence>
<name>A0A5S9F5R2_UABAM</name>
<accession>A0A5S9F5R2</accession>
<dbReference type="Proteomes" id="UP000326354">
    <property type="component" value="Chromosome"/>
</dbReference>
<sequence>MWIAISLCCGILLGILHFGGLWWTIAFVTKHKNAHVLLLSAFVRMGITLSGFYLVMSGRSERLLLCLLGFVLARYTLSFIFTYGTTKVGSHA</sequence>
<dbReference type="EMBL" id="AP019860">
    <property type="protein sequence ID" value="BBM85834.1"/>
    <property type="molecule type" value="Genomic_DNA"/>
</dbReference>
<keyword evidence="3" id="KW-1185">Reference proteome</keyword>
<dbReference type="Pfam" id="PF12966">
    <property type="entry name" value="AtpR"/>
    <property type="match status" value="1"/>
</dbReference>
<evidence type="ECO:0000313" key="3">
    <source>
        <dbReference type="Proteomes" id="UP000326354"/>
    </source>
</evidence>
<feature type="transmembrane region" description="Helical" evidence="1">
    <location>
        <begin position="7"/>
        <end position="28"/>
    </location>
</feature>
<dbReference type="OrthoDB" id="467414at2"/>
<dbReference type="InterPro" id="IPR017581">
    <property type="entry name" value="AtpR-like"/>
</dbReference>
<protein>
    <recommendedName>
        <fullName evidence="4">ATP synthase subunit I</fullName>
    </recommendedName>
</protein>
<keyword evidence="1" id="KW-0472">Membrane</keyword>
<evidence type="ECO:0008006" key="4">
    <source>
        <dbReference type="Google" id="ProtNLM"/>
    </source>
</evidence>
<keyword evidence="1" id="KW-1133">Transmembrane helix</keyword>
<proteinExistence type="predicted"/>
<dbReference type="KEGG" id="uam:UABAM_04212"/>
<dbReference type="AlphaFoldDB" id="A0A5S9F5R2"/>
<reference evidence="2 3" key="1">
    <citation type="submission" date="2019-08" db="EMBL/GenBank/DDBJ databases">
        <title>Complete genome sequence of Candidatus Uab amorphum.</title>
        <authorList>
            <person name="Shiratori T."/>
            <person name="Suzuki S."/>
            <person name="Kakizawa Y."/>
            <person name="Ishida K."/>
        </authorList>
    </citation>
    <scope>NUCLEOTIDE SEQUENCE [LARGE SCALE GENOMIC DNA]</scope>
    <source>
        <strain evidence="2 3">SRT547</strain>
    </source>
</reference>
<feature type="transmembrane region" description="Helical" evidence="1">
    <location>
        <begin position="63"/>
        <end position="83"/>
    </location>
</feature>
<dbReference type="RefSeq" id="WP_151969923.1">
    <property type="nucleotide sequence ID" value="NZ_AP019860.1"/>
</dbReference>
<feature type="transmembrane region" description="Helical" evidence="1">
    <location>
        <begin position="34"/>
        <end position="56"/>
    </location>
</feature>
<organism evidence="2 3">
    <name type="scientific">Uabimicrobium amorphum</name>
    <dbReference type="NCBI Taxonomy" id="2596890"/>
    <lineage>
        <taxon>Bacteria</taxon>
        <taxon>Pseudomonadati</taxon>
        <taxon>Planctomycetota</taxon>
        <taxon>Candidatus Uabimicrobiia</taxon>
        <taxon>Candidatus Uabimicrobiales</taxon>
        <taxon>Candidatus Uabimicrobiaceae</taxon>
        <taxon>Candidatus Uabimicrobium</taxon>
    </lineage>
</organism>
<evidence type="ECO:0000256" key="1">
    <source>
        <dbReference type="SAM" id="Phobius"/>
    </source>
</evidence>
<keyword evidence="1" id="KW-0812">Transmembrane</keyword>
<dbReference type="NCBIfam" id="TIGR03165">
    <property type="entry name" value="F1F0_chp_2"/>
    <property type="match status" value="1"/>
</dbReference>